<keyword evidence="3" id="KW-1185">Reference proteome</keyword>
<evidence type="ECO:0000313" key="3">
    <source>
        <dbReference type="Proteomes" id="UP000203816"/>
    </source>
</evidence>
<reference evidence="2 3" key="1">
    <citation type="submission" date="2016-04" db="EMBL/GenBank/DDBJ databases">
        <title>Comparative genomics of Morganella phages MP1 and MP2 define new clades among the T4 and T7-like Viruses.</title>
        <authorList>
            <person name="Pinto G."/>
            <person name="Oliveira A."/>
            <person name="Malgorzata L."/>
            <person name="Kropinski A."/>
            <person name="Azeredo J."/>
        </authorList>
    </citation>
    <scope>NUCLEOTIDE SEQUENCE [LARGE SCALE GENOMIC DNA]</scope>
</reference>
<dbReference type="EMBL" id="KX078569">
    <property type="protein sequence ID" value="ANM46628.1"/>
    <property type="molecule type" value="Genomic_DNA"/>
</dbReference>
<name>A0A192YAX4_9CAUD</name>
<evidence type="ECO:0000256" key="1">
    <source>
        <dbReference type="SAM" id="Phobius"/>
    </source>
</evidence>
<sequence length="73" mass="8880">MIFLLGFLTAIIYYIIGFKICTKFLWEFLYDINKCGNMFVYLIILIFWPISLVIMGIWFVWLCRPVLKFKAWK</sequence>
<evidence type="ECO:0000313" key="2">
    <source>
        <dbReference type="EMBL" id="ANM46628.1"/>
    </source>
</evidence>
<keyword evidence="1" id="KW-0812">Transmembrane</keyword>
<feature type="transmembrane region" description="Helical" evidence="1">
    <location>
        <begin position="41"/>
        <end position="63"/>
    </location>
</feature>
<organism evidence="2 3">
    <name type="scientific">Morganella phage vB_MmoM_MP1</name>
    <dbReference type="NCBI Taxonomy" id="1852628"/>
    <lineage>
        <taxon>Viruses</taxon>
        <taxon>Duplodnaviria</taxon>
        <taxon>Heunggongvirae</taxon>
        <taxon>Uroviricota</taxon>
        <taxon>Caudoviricetes</taxon>
        <taxon>Pantevenvirales</taxon>
        <taxon>Straboviridae</taxon>
        <taxon>Gualtarvirus</taxon>
        <taxon>Gualtarvirus mp1</taxon>
    </lineage>
</organism>
<accession>A0A192YAX4</accession>
<proteinExistence type="predicted"/>
<dbReference type="Proteomes" id="UP000203816">
    <property type="component" value="Segment"/>
</dbReference>
<gene>
    <name evidence="2" type="ORF">MP1_gp0092</name>
</gene>
<keyword evidence="1" id="KW-1133">Transmembrane helix</keyword>
<keyword evidence="1" id="KW-0472">Membrane</keyword>
<dbReference type="KEGG" id="vg:29059413"/>
<dbReference type="RefSeq" id="YP_009279950.1">
    <property type="nucleotide sequence ID" value="NC_031020.1"/>
</dbReference>
<dbReference type="GeneID" id="29059413"/>
<protein>
    <submittedName>
        <fullName evidence="2">Uncharacterized protein</fullName>
    </submittedName>
</protein>